<keyword evidence="4" id="KW-1185">Reference proteome</keyword>
<evidence type="ECO:0000256" key="1">
    <source>
        <dbReference type="SAM" id="MobiDB-lite"/>
    </source>
</evidence>
<feature type="transmembrane region" description="Helical" evidence="2">
    <location>
        <begin position="12"/>
        <end position="37"/>
    </location>
</feature>
<gene>
    <name evidence="3" type="ORF">Fmac_002352</name>
</gene>
<evidence type="ECO:0000313" key="3">
    <source>
        <dbReference type="EMBL" id="KAL2348352.1"/>
    </source>
</evidence>
<evidence type="ECO:0000256" key="2">
    <source>
        <dbReference type="SAM" id="Phobius"/>
    </source>
</evidence>
<name>A0ABD1NJP8_9FABA</name>
<dbReference type="Proteomes" id="UP001603857">
    <property type="component" value="Unassembled WGS sequence"/>
</dbReference>
<organism evidence="3 4">
    <name type="scientific">Flemingia macrophylla</name>
    <dbReference type="NCBI Taxonomy" id="520843"/>
    <lineage>
        <taxon>Eukaryota</taxon>
        <taxon>Viridiplantae</taxon>
        <taxon>Streptophyta</taxon>
        <taxon>Embryophyta</taxon>
        <taxon>Tracheophyta</taxon>
        <taxon>Spermatophyta</taxon>
        <taxon>Magnoliopsida</taxon>
        <taxon>eudicotyledons</taxon>
        <taxon>Gunneridae</taxon>
        <taxon>Pentapetalae</taxon>
        <taxon>rosids</taxon>
        <taxon>fabids</taxon>
        <taxon>Fabales</taxon>
        <taxon>Fabaceae</taxon>
        <taxon>Papilionoideae</taxon>
        <taxon>50 kb inversion clade</taxon>
        <taxon>NPAAA clade</taxon>
        <taxon>indigoferoid/millettioid clade</taxon>
        <taxon>Phaseoleae</taxon>
        <taxon>Flemingia</taxon>
    </lineage>
</organism>
<keyword evidence="2" id="KW-1133">Transmembrane helix</keyword>
<proteinExistence type="predicted"/>
<protein>
    <submittedName>
        <fullName evidence="3">Uncharacterized protein</fullName>
    </submittedName>
</protein>
<dbReference type="PANTHER" id="PTHR34686">
    <property type="entry name" value="MATERNAL EFFECT EMBRYO ARREST PROTEIN"/>
    <property type="match status" value="1"/>
</dbReference>
<evidence type="ECO:0000313" key="4">
    <source>
        <dbReference type="Proteomes" id="UP001603857"/>
    </source>
</evidence>
<sequence length="212" mass="23679">MVSFSCYPLTIIYIIVSLSSLSISQILYILLTSQLLLQFGGEGERKQKDMMLGPLKPSRSDEVLDVEEQLRIANEVRAQFDALQPKRPTKPNRSEPDAVAEHPAVSVNDIPELHKFQSLQSTSHPIISSAEMVDPPDEFVETHYYKQLISIDKQHHTTGSGFIKAIGEGGEGGYDIQLPHNHINAAAETNLRGYRSNPATNDWVPTSHQYQL</sequence>
<keyword evidence="2" id="KW-0472">Membrane</keyword>
<accession>A0ABD1NJP8</accession>
<dbReference type="AlphaFoldDB" id="A0ABD1NJP8"/>
<dbReference type="PANTHER" id="PTHR34686:SF1">
    <property type="entry name" value="MATERNAL EFFECT EMBRYO ARREST 59"/>
    <property type="match status" value="1"/>
</dbReference>
<feature type="region of interest" description="Disordered" evidence="1">
    <location>
        <begin position="81"/>
        <end position="102"/>
    </location>
</feature>
<keyword evidence="2" id="KW-0812">Transmembrane</keyword>
<reference evidence="3 4" key="1">
    <citation type="submission" date="2024-08" db="EMBL/GenBank/DDBJ databases">
        <title>Insights into the chromosomal genome structure of Flemingia macrophylla.</title>
        <authorList>
            <person name="Ding Y."/>
            <person name="Zhao Y."/>
            <person name="Bi W."/>
            <person name="Wu M."/>
            <person name="Zhao G."/>
            <person name="Gong Y."/>
            <person name="Li W."/>
            <person name="Zhang P."/>
        </authorList>
    </citation>
    <scope>NUCLEOTIDE SEQUENCE [LARGE SCALE GENOMIC DNA]</scope>
    <source>
        <strain evidence="3">DYQJB</strain>
        <tissue evidence="3">Leaf</tissue>
    </source>
</reference>
<dbReference type="EMBL" id="JBGMDY010000001">
    <property type="protein sequence ID" value="KAL2348352.1"/>
    <property type="molecule type" value="Genomic_DNA"/>
</dbReference>
<comment type="caution">
    <text evidence="3">The sequence shown here is derived from an EMBL/GenBank/DDBJ whole genome shotgun (WGS) entry which is preliminary data.</text>
</comment>